<reference evidence="2" key="1">
    <citation type="journal article" date="2023" name="Nat. Plants">
        <title>Single-cell RNA sequencing provides a high-resolution roadmap for understanding the multicellular compartmentation of specialized metabolism.</title>
        <authorList>
            <person name="Sun S."/>
            <person name="Shen X."/>
            <person name="Li Y."/>
            <person name="Li Y."/>
            <person name="Wang S."/>
            <person name="Li R."/>
            <person name="Zhang H."/>
            <person name="Shen G."/>
            <person name="Guo B."/>
            <person name="Wei J."/>
            <person name="Xu J."/>
            <person name="St-Pierre B."/>
            <person name="Chen S."/>
            <person name="Sun C."/>
        </authorList>
    </citation>
    <scope>NUCLEOTIDE SEQUENCE [LARGE SCALE GENOMIC DNA]</scope>
</reference>
<name>A0ACB9ZK38_CATRO</name>
<dbReference type="EMBL" id="CM044708">
    <property type="protein sequence ID" value="KAI5647626.1"/>
    <property type="molecule type" value="Genomic_DNA"/>
</dbReference>
<protein>
    <submittedName>
        <fullName evidence="1">Uncharacterized protein</fullName>
    </submittedName>
</protein>
<organism evidence="1 2">
    <name type="scientific">Catharanthus roseus</name>
    <name type="common">Madagascar periwinkle</name>
    <name type="synonym">Vinca rosea</name>
    <dbReference type="NCBI Taxonomy" id="4058"/>
    <lineage>
        <taxon>Eukaryota</taxon>
        <taxon>Viridiplantae</taxon>
        <taxon>Streptophyta</taxon>
        <taxon>Embryophyta</taxon>
        <taxon>Tracheophyta</taxon>
        <taxon>Spermatophyta</taxon>
        <taxon>Magnoliopsida</taxon>
        <taxon>eudicotyledons</taxon>
        <taxon>Gunneridae</taxon>
        <taxon>Pentapetalae</taxon>
        <taxon>asterids</taxon>
        <taxon>lamiids</taxon>
        <taxon>Gentianales</taxon>
        <taxon>Apocynaceae</taxon>
        <taxon>Rauvolfioideae</taxon>
        <taxon>Vinceae</taxon>
        <taxon>Catharanthinae</taxon>
        <taxon>Catharanthus</taxon>
    </lineage>
</organism>
<keyword evidence="2" id="KW-1185">Reference proteome</keyword>
<proteinExistence type="predicted"/>
<evidence type="ECO:0000313" key="2">
    <source>
        <dbReference type="Proteomes" id="UP001060085"/>
    </source>
</evidence>
<accession>A0ACB9ZK38</accession>
<sequence length="666" mass="74116">MISLPSFPSQQISEIQYPNFQEFSFDSSLLQKLHSCKSEKELKGIHSLIIKSSPSPQAQQFIYNKILSLCSSITPLIDLGYVHTLFTQLPNPNISLYNSLIRCFSGSRSKQSSLIILLFYHVLIEKGLIADNCTYPFVFKACAQLCDLRQGEMVHVHVIKNGFVLNLYVVNTLMSFYGSLGAVMDVRKVFDESPQWDLVSWTTVIQGYVKNGYWKEGVDMFLEMVEAGYTADEKLMVVVISACAKLGDLSLARKLHNYICDHRVKFDVFVGNALVDVYLKCGDTDSACKVFNKMPSKNVVSWNSMISGLTQKGDFKAALNMFRKMQDKGVKIDEFTLVAALNSCANLGTLELGKWIHAYLDRNRIEVDGFTGNALIDMYAKCGSIHAAVGVFDRMKLKDVYTYTTLIVGLAMHGEGGMALKLFPEMLDMGIQPDEVTFVGALTACTHAGLVEEGHKYFADMSRVHNIKPQMQHYGCMVDLLGRAGLISEAIRFVEDMPVEPDAFILGTLLGACRTHGEVELAESIMEQLATMEPDKDGPYILMSNIYASANKRKEALQLRKGMKRRKLRKAPGCSSIELDGAVYEFRKGTEYFPLSPAKGEECVSKINFCLQLELYILFQSLGVTSNMMVLSLGTSSSCLGKERNTILNHLQSGPANPFYPGPADL</sequence>
<comment type="caution">
    <text evidence="1">The sequence shown here is derived from an EMBL/GenBank/DDBJ whole genome shotgun (WGS) entry which is preliminary data.</text>
</comment>
<gene>
    <name evidence="1" type="ORF">M9H77_33631</name>
</gene>
<dbReference type="Proteomes" id="UP001060085">
    <property type="component" value="Linkage Group LG08"/>
</dbReference>
<evidence type="ECO:0000313" key="1">
    <source>
        <dbReference type="EMBL" id="KAI5647626.1"/>
    </source>
</evidence>